<proteinExistence type="predicted"/>
<keyword evidence="2" id="KW-1185">Reference proteome</keyword>
<gene>
    <name evidence="1" type="ORF">LIER_21934</name>
</gene>
<protein>
    <submittedName>
        <fullName evidence="1">Uncharacterized protein</fullName>
    </submittedName>
</protein>
<organism evidence="1 2">
    <name type="scientific">Lithospermum erythrorhizon</name>
    <name type="common">Purple gromwell</name>
    <name type="synonym">Lithospermum officinale var. erythrorhizon</name>
    <dbReference type="NCBI Taxonomy" id="34254"/>
    <lineage>
        <taxon>Eukaryota</taxon>
        <taxon>Viridiplantae</taxon>
        <taxon>Streptophyta</taxon>
        <taxon>Embryophyta</taxon>
        <taxon>Tracheophyta</taxon>
        <taxon>Spermatophyta</taxon>
        <taxon>Magnoliopsida</taxon>
        <taxon>eudicotyledons</taxon>
        <taxon>Gunneridae</taxon>
        <taxon>Pentapetalae</taxon>
        <taxon>asterids</taxon>
        <taxon>lamiids</taxon>
        <taxon>Boraginales</taxon>
        <taxon>Boraginaceae</taxon>
        <taxon>Boraginoideae</taxon>
        <taxon>Lithospermeae</taxon>
        <taxon>Lithospermum</taxon>
    </lineage>
</organism>
<accession>A0AAV3QUZ2</accession>
<evidence type="ECO:0000313" key="2">
    <source>
        <dbReference type="Proteomes" id="UP001454036"/>
    </source>
</evidence>
<dbReference type="EMBL" id="BAABME010005884">
    <property type="protein sequence ID" value="GAA0166873.1"/>
    <property type="molecule type" value="Genomic_DNA"/>
</dbReference>
<comment type="caution">
    <text evidence="1">The sequence shown here is derived from an EMBL/GenBank/DDBJ whole genome shotgun (WGS) entry which is preliminary data.</text>
</comment>
<reference evidence="1 2" key="1">
    <citation type="submission" date="2024-01" db="EMBL/GenBank/DDBJ databases">
        <title>The complete chloroplast genome sequence of Lithospermum erythrorhizon: insights into the phylogenetic relationship among Boraginaceae species and the maternal lineages of purple gromwells.</title>
        <authorList>
            <person name="Okada T."/>
            <person name="Watanabe K."/>
        </authorList>
    </citation>
    <scope>NUCLEOTIDE SEQUENCE [LARGE SCALE GENOMIC DNA]</scope>
</reference>
<dbReference type="Proteomes" id="UP001454036">
    <property type="component" value="Unassembled WGS sequence"/>
</dbReference>
<evidence type="ECO:0000313" key="1">
    <source>
        <dbReference type="EMBL" id="GAA0166873.1"/>
    </source>
</evidence>
<dbReference type="AlphaFoldDB" id="A0AAV3QUZ2"/>
<dbReference type="PANTHER" id="PTHR31973">
    <property type="entry name" value="POLYPROTEIN, PUTATIVE-RELATED"/>
    <property type="match status" value="1"/>
</dbReference>
<name>A0AAV3QUZ2_LITER</name>
<sequence>MSDKQKGLESALHELLSRIEHRNCVQHIYRNFKRHHGSQLLRDKLWACARASTKLRYNTAMFDLKETDPTAHIWMETNVGMPKHWYRAYFSLHEIRHVVQ</sequence>
<dbReference type="PANTHER" id="PTHR31973:SF187">
    <property type="entry name" value="MUTATOR TRANSPOSASE MUDRA PROTEIN"/>
    <property type="match status" value="1"/>
</dbReference>